<feature type="region of interest" description="Disordered" evidence="1">
    <location>
        <begin position="345"/>
        <end position="395"/>
    </location>
</feature>
<feature type="compositionally biased region" description="Polar residues" evidence="1">
    <location>
        <begin position="170"/>
        <end position="187"/>
    </location>
</feature>
<feature type="compositionally biased region" description="Polar residues" evidence="1">
    <location>
        <begin position="358"/>
        <end position="369"/>
    </location>
</feature>
<gene>
    <name evidence="2" type="ORF">EW026_g2517</name>
</gene>
<organism evidence="2 3">
    <name type="scientific">Hermanssonia centrifuga</name>
    <dbReference type="NCBI Taxonomy" id="98765"/>
    <lineage>
        <taxon>Eukaryota</taxon>
        <taxon>Fungi</taxon>
        <taxon>Dikarya</taxon>
        <taxon>Basidiomycota</taxon>
        <taxon>Agaricomycotina</taxon>
        <taxon>Agaricomycetes</taxon>
        <taxon>Polyporales</taxon>
        <taxon>Meruliaceae</taxon>
        <taxon>Hermanssonia</taxon>
    </lineage>
</organism>
<feature type="region of interest" description="Disordered" evidence="1">
    <location>
        <begin position="262"/>
        <end position="281"/>
    </location>
</feature>
<feature type="region of interest" description="Disordered" evidence="1">
    <location>
        <begin position="79"/>
        <end position="251"/>
    </location>
</feature>
<protein>
    <submittedName>
        <fullName evidence="2">Uncharacterized protein</fullName>
    </submittedName>
</protein>
<feature type="compositionally biased region" description="Low complexity" evidence="1">
    <location>
        <begin position="266"/>
        <end position="279"/>
    </location>
</feature>
<evidence type="ECO:0000313" key="3">
    <source>
        <dbReference type="Proteomes" id="UP000309038"/>
    </source>
</evidence>
<feature type="compositionally biased region" description="Basic and acidic residues" evidence="1">
    <location>
        <begin position="218"/>
        <end position="247"/>
    </location>
</feature>
<evidence type="ECO:0000256" key="1">
    <source>
        <dbReference type="SAM" id="MobiDB-lite"/>
    </source>
</evidence>
<dbReference type="AlphaFoldDB" id="A0A4S4KN20"/>
<dbReference type="EMBL" id="SGPJ01000064">
    <property type="protein sequence ID" value="THG99935.1"/>
    <property type="molecule type" value="Genomic_DNA"/>
</dbReference>
<reference evidence="2 3" key="1">
    <citation type="submission" date="2019-02" db="EMBL/GenBank/DDBJ databases">
        <title>Genome sequencing of the rare red list fungi Phlebia centrifuga.</title>
        <authorList>
            <person name="Buettner E."/>
            <person name="Kellner H."/>
        </authorList>
    </citation>
    <scope>NUCLEOTIDE SEQUENCE [LARGE SCALE GENOMIC DNA]</scope>
    <source>
        <strain evidence="2 3">DSM 108282</strain>
    </source>
</reference>
<sequence length="459" mass="49014">MTAPKLGATQRQAAASTEIPLKHEEEIIILSSDSGPITVSSASSHISISSDTHSVILVTDSSGPKENFAKRVIAKDSTPARQVMKSSVNAPAPTGAQTRVKRRTAAPVDPPLLTLPKAIPPRKRKLQWESSSDEGPAIPNPDKMKPSLACAPASRATLHSVSLPLAPMENTPSTPSKRYESGPSTPSKRARLSLREPPGLSNTSGNDADIEEIPSSQSDEHELTIPKTAKKDPTEVKERVDQWRRESSVVVSPNIRATSSLSEVAPLGSTPSSPLSSALDIPYDSTEGSVLSSFPGIHDHMDVDEDMHQSPISPDLLVVENATGARTPKSEAEVSQQLYIRSSTSAFSSGSLSHRISPATSPQPHSQMQHPAEISPLDSITDALRPSTPPPMVALPELRATPVALDPKTKAEEMIAQIKAAAYAAVQSSPEEVPLDFNILNVVSSSEDEDSDFHLTRKR</sequence>
<name>A0A4S4KN20_9APHY</name>
<comment type="caution">
    <text evidence="2">The sequence shown here is derived from an EMBL/GenBank/DDBJ whole genome shotgun (WGS) entry which is preliminary data.</text>
</comment>
<keyword evidence="3" id="KW-1185">Reference proteome</keyword>
<accession>A0A4S4KN20</accession>
<proteinExistence type="predicted"/>
<evidence type="ECO:0000313" key="2">
    <source>
        <dbReference type="EMBL" id="THG99935.1"/>
    </source>
</evidence>
<dbReference type="Proteomes" id="UP000309038">
    <property type="component" value="Unassembled WGS sequence"/>
</dbReference>